<dbReference type="Gramene" id="AET5Gv20449100.3">
    <property type="protein sequence ID" value="AET5Gv20449100.3"/>
    <property type="gene ID" value="AET5Gv20449100"/>
</dbReference>
<feature type="compositionally biased region" description="Low complexity" evidence="1">
    <location>
        <begin position="122"/>
        <end position="141"/>
    </location>
</feature>
<dbReference type="STRING" id="200361.A0A453KL08"/>
<organism evidence="2 3">
    <name type="scientific">Aegilops tauschii subsp. strangulata</name>
    <name type="common">Goatgrass</name>
    <dbReference type="NCBI Taxonomy" id="200361"/>
    <lineage>
        <taxon>Eukaryota</taxon>
        <taxon>Viridiplantae</taxon>
        <taxon>Streptophyta</taxon>
        <taxon>Embryophyta</taxon>
        <taxon>Tracheophyta</taxon>
        <taxon>Spermatophyta</taxon>
        <taxon>Magnoliopsida</taxon>
        <taxon>Liliopsida</taxon>
        <taxon>Poales</taxon>
        <taxon>Poaceae</taxon>
        <taxon>BOP clade</taxon>
        <taxon>Pooideae</taxon>
        <taxon>Triticodae</taxon>
        <taxon>Triticeae</taxon>
        <taxon>Triticinae</taxon>
        <taxon>Aegilops</taxon>
    </lineage>
</organism>
<reference evidence="3" key="1">
    <citation type="journal article" date="2014" name="Science">
        <title>Ancient hybridizations among the ancestral genomes of bread wheat.</title>
        <authorList>
            <consortium name="International Wheat Genome Sequencing Consortium,"/>
            <person name="Marcussen T."/>
            <person name="Sandve S.R."/>
            <person name="Heier L."/>
            <person name="Spannagl M."/>
            <person name="Pfeifer M."/>
            <person name="Jakobsen K.S."/>
            <person name="Wulff B.B."/>
            <person name="Steuernagel B."/>
            <person name="Mayer K.F."/>
            <person name="Olsen O.A."/>
        </authorList>
    </citation>
    <scope>NUCLEOTIDE SEQUENCE [LARGE SCALE GENOMIC DNA]</scope>
    <source>
        <strain evidence="3">cv. AL8/78</strain>
    </source>
</reference>
<reference evidence="2" key="4">
    <citation type="submission" date="2019-03" db="UniProtKB">
        <authorList>
            <consortium name="EnsemblPlants"/>
        </authorList>
    </citation>
    <scope>IDENTIFICATION</scope>
</reference>
<feature type="compositionally biased region" description="Gly residues" evidence="1">
    <location>
        <begin position="103"/>
        <end position="121"/>
    </location>
</feature>
<dbReference type="Proteomes" id="UP000015105">
    <property type="component" value="Chromosome 5D"/>
</dbReference>
<proteinExistence type="predicted"/>
<accession>A0A453KL08</accession>
<dbReference type="AlphaFoldDB" id="A0A453KL08"/>
<sequence>MDYQPIISALDVRTEPVTINALFSLVANFDQRIEMFHGGGAGCFKSSANAASPGCPNACKGGYRNQKGGGGYGAPGGGNYGTSGGGYNGIGGSGYHPGGGSGGGYHQNNGGGGHYGGGVGGHYHQNPSGGGNNTRRPPNNNNKRHHFQGYDGYEGRCQICKKTNHLAKDCDRRYDDDPNSQSKKIA</sequence>
<keyword evidence="3" id="KW-1185">Reference proteome</keyword>
<reference evidence="2" key="5">
    <citation type="journal article" date="2021" name="G3 (Bethesda)">
        <title>Aegilops tauschii genome assembly Aet v5.0 features greater sequence contiguity and improved annotation.</title>
        <authorList>
            <person name="Wang L."/>
            <person name="Zhu T."/>
            <person name="Rodriguez J.C."/>
            <person name="Deal K.R."/>
            <person name="Dubcovsky J."/>
            <person name="McGuire P.E."/>
            <person name="Lux T."/>
            <person name="Spannagl M."/>
            <person name="Mayer K.F.X."/>
            <person name="Baldrich P."/>
            <person name="Meyers B.C."/>
            <person name="Huo N."/>
            <person name="Gu Y.Q."/>
            <person name="Zhou H."/>
            <person name="Devos K.M."/>
            <person name="Bennetzen J.L."/>
            <person name="Unver T."/>
            <person name="Budak H."/>
            <person name="Gulick P.J."/>
            <person name="Galiba G."/>
            <person name="Kalapos B."/>
            <person name="Nelson D.R."/>
            <person name="Li P."/>
            <person name="You F.M."/>
            <person name="Luo M.C."/>
            <person name="Dvorak J."/>
        </authorList>
    </citation>
    <scope>NUCLEOTIDE SEQUENCE [LARGE SCALE GENOMIC DNA]</scope>
    <source>
        <strain evidence="2">cv. AL8/78</strain>
    </source>
</reference>
<reference evidence="2" key="3">
    <citation type="journal article" date="2017" name="Nature">
        <title>Genome sequence of the progenitor of the wheat D genome Aegilops tauschii.</title>
        <authorList>
            <person name="Luo M.C."/>
            <person name="Gu Y.Q."/>
            <person name="Puiu D."/>
            <person name="Wang H."/>
            <person name="Twardziok S.O."/>
            <person name="Deal K.R."/>
            <person name="Huo N."/>
            <person name="Zhu T."/>
            <person name="Wang L."/>
            <person name="Wang Y."/>
            <person name="McGuire P.E."/>
            <person name="Liu S."/>
            <person name="Long H."/>
            <person name="Ramasamy R.K."/>
            <person name="Rodriguez J.C."/>
            <person name="Van S.L."/>
            <person name="Yuan L."/>
            <person name="Wang Z."/>
            <person name="Xia Z."/>
            <person name="Xiao L."/>
            <person name="Anderson O.D."/>
            <person name="Ouyang S."/>
            <person name="Liang Y."/>
            <person name="Zimin A.V."/>
            <person name="Pertea G."/>
            <person name="Qi P."/>
            <person name="Bennetzen J.L."/>
            <person name="Dai X."/>
            <person name="Dawson M.W."/>
            <person name="Muller H.G."/>
            <person name="Kugler K."/>
            <person name="Rivarola-Duarte L."/>
            <person name="Spannagl M."/>
            <person name="Mayer K.F.X."/>
            <person name="Lu F.H."/>
            <person name="Bevan M.W."/>
            <person name="Leroy P."/>
            <person name="Li P."/>
            <person name="You F.M."/>
            <person name="Sun Q."/>
            <person name="Liu Z."/>
            <person name="Lyons E."/>
            <person name="Wicker T."/>
            <person name="Salzberg S.L."/>
            <person name="Devos K.M."/>
            <person name="Dvorak J."/>
        </authorList>
    </citation>
    <scope>NUCLEOTIDE SEQUENCE [LARGE SCALE GENOMIC DNA]</scope>
    <source>
        <strain evidence="2">cv. AL8/78</strain>
    </source>
</reference>
<evidence type="ECO:0000313" key="3">
    <source>
        <dbReference type="Proteomes" id="UP000015105"/>
    </source>
</evidence>
<name>A0A453KL08_AEGTS</name>
<evidence type="ECO:0000256" key="1">
    <source>
        <dbReference type="SAM" id="MobiDB-lite"/>
    </source>
</evidence>
<evidence type="ECO:0000313" key="2">
    <source>
        <dbReference type="EnsemblPlants" id="AET5Gv20449100.3"/>
    </source>
</evidence>
<reference evidence="3" key="2">
    <citation type="journal article" date="2017" name="Nat. Plants">
        <title>The Aegilops tauschii genome reveals multiple impacts of transposons.</title>
        <authorList>
            <person name="Zhao G."/>
            <person name="Zou C."/>
            <person name="Li K."/>
            <person name="Wang K."/>
            <person name="Li T."/>
            <person name="Gao L."/>
            <person name="Zhang X."/>
            <person name="Wang H."/>
            <person name="Yang Z."/>
            <person name="Liu X."/>
            <person name="Jiang W."/>
            <person name="Mao L."/>
            <person name="Kong X."/>
            <person name="Jiao Y."/>
            <person name="Jia J."/>
        </authorList>
    </citation>
    <scope>NUCLEOTIDE SEQUENCE [LARGE SCALE GENOMIC DNA]</scope>
    <source>
        <strain evidence="3">cv. AL8/78</strain>
    </source>
</reference>
<feature type="region of interest" description="Disordered" evidence="1">
    <location>
        <begin position="103"/>
        <end position="147"/>
    </location>
</feature>
<protein>
    <submittedName>
        <fullName evidence="2">Uncharacterized protein</fullName>
    </submittedName>
</protein>
<dbReference type="EnsemblPlants" id="AET5Gv20449100.3">
    <property type="protein sequence ID" value="AET5Gv20449100.3"/>
    <property type="gene ID" value="AET5Gv20449100"/>
</dbReference>